<feature type="region of interest" description="Disordered" evidence="1">
    <location>
        <begin position="26"/>
        <end position="77"/>
    </location>
</feature>
<dbReference type="Gene3D" id="1.20.5.320">
    <property type="entry name" value="6-Phosphogluconate Dehydrogenase, domain 3"/>
    <property type="match status" value="1"/>
</dbReference>
<dbReference type="Proteomes" id="UP001143349">
    <property type="component" value="Unassembled WGS sequence"/>
</dbReference>
<gene>
    <name evidence="2" type="ORF">GCM10017635_08280</name>
</gene>
<proteinExistence type="predicted"/>
<evidence type="ECO:0008006" key="4">
    <source>
        <dbReference type="Google" id="ProtNLM"/>
    </source>
</evidence>
<dbReference type="InterPro" id="IPR008160">
    <property type="entry name" value="Collagen"/>
</dbReference>
<sequence length="106" mass="10473">MADIVVIEVGFRGPSGALDLSQVTLSTGDPGSDVSYDDGVLSIPRGDTGEQGPQGPVGPTGPVGERGPAGDDGADGQSATITVFADEAAFDAYTPGPLELAVLTNA</sequence>
<reference evidence="2" key="1">
    <citation type="journal article" date="2014" name="Int. J. Syst. Evol. Microbiol.">
        <title>Complete genome sequence of Corynebacterium casei LMG S-19264T (=DSM 44701T), isolated from a smear-ripened cheese.</title>
        <authorList>
            <consortium name="US DOE Joint Genome Institute (JGI-PGF)"/>
            <person name="Walter F."/>
            <person name="Albersmeier A."/>
            <person name="Kalinowski J."/>
            <person name="Ruckert C."/>
        </authorList>
    </citation>
    <scope>NUCLEOTIDE SEQUENCE</scope>
    <source>
        <strain evidence="2">VKM B-2222</strain>
    </source>
</reference>
<organism evidence="2 3">
    <name type="scientific">Paracoccus kondratievae</name>
    <dbReference type="NCBI Taxonomy" id="135740"/>
    <lineage>
        <taxon>Bacteria</taxon>
        <taxon>Pseudomonadati</taxon>
        <taxon>Pseudomonadota</taxon>
        <taxon>Alphaproteobacteria</taxon>
        <taxon>Rhodobacterales</taxon>
        <taxon>Paracoccaceae</taxon>
        <taxon>Paracoccus</taxon>
    </lineage>
</organism>
<protein>
    <recommendedName>
        <fullName evidence="4">Collagen-like protein</fullName>
    </recommendedName>
</protein>
<evidence type="ECO:0000313" key="2">
    <source>
        <dbReference type="EMBL" id="GLK63358.1"/>
    </source>
</evidence>
<dbReference type="EMBL" id="BSFH01000016">
    <property type="protein sequence ID" value="GLK63358.1"/>
    <property type="molecule type" value="Genomic_DNA"/>
</dbReference>
<evidence type="ECO:0000313" key="3">
    <source>
        <dbReference type="Proteomes" id="UP001143349"/>
    </source>
</evidence>
<reference evidence="2" key="2">
    <citation type="submission" date="2023-01" db="EMBL/GenBank/DDBJ databases">
        <authorList>
            <person name="Sun Q."/>
            <person name="Evtushenko L."/>
        </authorList>
    </citation>
    <scope>NUCLEOTIDE SEQUENCE</scope>
    <source>
        <strain evidence="2">VKM B-2222</strain>
    </source>
</reference>
<evidence type="ECO:0000256" key="1">
    <source>
        <dbReference type="SAM" id="MobiDB-lite"/>
    </source>
</evidence>
<accession>A0AAD3RSF7</accession>
<dbReference type="AlphaFoldDB" id="A0AAD3RSF7"/>
<name>A0AAD3RSF7_9RHOB</name>
<dbReference type="RefSeq" id="WP_271179250.1">
    <property type="nucleotide sequence ID" value="NZ_BSFH01000016.1"/>
</dbReference>
<keyword evidence="3" id="KW-1185">Reference proteome</keyword>
<comment type="caution">
    <text evidence="2">The sequence shown here is derived from an EMBL/GenBank/DDBJ whole genome shotgun (WGS) entry which is preliminary data.</text>
</comment>
<dbReference type="Pfam" id="PF01391">
    <property type="entry name" value="Collagen"/>
    <property type="match status" value="1"/>
</dbReference>